<dbReference type="KEGG" id="vg:26796273"/>
<accession>A0A0M4RSP4</accession>
<dbReference type="RefSeq" id="YP_009225278.1">
    <property type="nucleotide sequence ID" value="NC_029092.1"/>
</dbReference>
<evidence type="ECO:0000313" key="1">
    <source>
        <dbReference type="EMBL" id="ALF01680.1"/>
    </source>
</evidence>
<dbReference type="GeneID" id="26796273"/>
<proteinExistence type="predicted"/>
<dbReference type="Proteomes" id="UP000204057">
    <property type="component" value="Segment"/>
</dbReference>
<keyword evidence="2" id="KW-1185">Reference proteome</keyword>
<reference evidence="1 2" key="1">
    <citation type="journal article" date="2015" name="Genome Announc.">
        <title>Complete Genome Sequence of Caulobacter crescentus Podophage Percy.</title>
        <authorList>
            <person name="Lerma R.A."/>
            <person name="Tidwell T.J."/>
            <person name="Cahill J.L."/>
            <person name="Rasche E.S."/>
            <person name="Kuty Everett G.F."/>
        </authorList>
    </citation>
    <scope>NUCLEOTIDE SEQUENCE [LARGE SCALE GENOMIC DNA]</scope>
</reference>
<organism evidence="1 2">
    <name type="scientific">Caulobacter phage Percy</name>
    <dbReference type="NCBI Taxonomy" id="1701809"/>
    <lineage>
        <taxon>Viruses</taxon>
        <taxon>Duplodnaviria</taxon>
        <taxon>Heunggongvirae</taxon>
        <taxon>Uroviricota</taxon>
        <taxon>Caudoviricetes</taxon>
        <taxon>Autographivirales</taxon>
        <taxon>Autonotataviridae</taxon>
        <taxon>Percyvirus</taxon>
        <taxon>Percyvirus percy</taxon>
    </lineage>
</organism>
<evidence type="ECO:0000313" key="2">
    <source>
        <dbReference type="Proteomes" id="UP000204057"/>
    </source>
</evidence>
<name>A0A0M4RSP4_9CAUD</name>
<protein>
    <submittedName>
        <fullName evidence="1">Uncharacterized protein</fullName>
    </submittedName>
</protein>
<sequence length="156" mass="17174">MSDYTICLVDDAGVFQGSVRTIGEADGCPPGWVRAPVPEHYPGYYAVLSSTGWTHVPVAPVAPLPVPERISMLQATLALMHFGAYDAVDQAIRNSGDAVLMAYWTRSTEGFERYHPAILMVQAWMGWEDQTMDDMFRFAATCNDAGPLLLEPAHRP</sequence>
<gene>
    <name evidence="1" type="ORF">CPT_Percy46</name>
</gene>
<dbReference type="EMBL" id="KT381879">
    <property type="protein sequence ID" value="ALF01680.1"/>
    <property type="molecule type" value="Genomic_DNA"/>
</dbReference>